<comment type="caution">
    <text evidence="2">The sequence shown here is derived from an EMBL/GenBank/DDBJ whole genome shotgun (WGS) entry which is preliminary data.</text>
</comment>
<dbReference type="Proteomes" id="UP000215931">
    <property type="component" value="Unassembled WGS sequence"/>
</dbReference>
<dbReference type="OrthoDB" id="8091100at2"/>
<accession>A0A271KK78</accession>
<reference evidence="2 3" key="1">
    <citation type="submission" date="2017-08" db="EMBL/GenBank/DDBJ databases">
        <title>Mesorhizobium wenxinae sp. nov., a novel rhizobial species isolated from root nodules of chickpea (Cicer arietinum L.).</title>
        <authorList>
            <person name="Zhang J."/>
        </authorList>
    </citation>
    <scope>NUCLEOTIDE SEQUENCE [LARGE SCALE GENOMIC DNA]</scope>
    <source>
        <strain evidence="3">WYCCWR 10019</strain>
    </source>
</reference>
<feature type="coiled-coil region" evidence="1">
    <location>
        <begin position="1"/>
        <end position="28"/>
    </location>
</feature>
<evidence type="ECO:0000313" key="2">
    <source>
        <dbReference type="EMBL" id="PAP96203.1"/>
    </source>
</evidence>
<evidence type="ECO:0000256" key="1">
    <source>
        <dbReference type="SAM" id="Coils"/>
    </source>
</evidence>
<protein>
    <submittedName>
        <fullName evidence="2">Uncharacterized protein</fullName>
    </submittedName>
</protein>
<gene>
    <name evidence="2" type="ORF">CIT31_05835</name>
</gene>
<name>A0A271KK78_9HYPH</name>
<evidence type="ECO:0000313" key="3">
    <source>
        <dbReference type="Proteomes" id="UP000215931"/>
    </source>
</evidence>
<sequence length="73" mass="8275">MEFLDLELARARQRLSRAELSLRRANEMLDEDCGVGINIALCSRIRAAQRRVAEARLRLMKIDPTSADGFRTG</sequence>
<organism evidence="2 3">
    <name type="scientific">Mesorhizobium wenxiniae</name>
    <dbReference type="NCBI Taxonomy" id="2014805"/>
    <lineage>
        <taxon>Bacteria</taxon>
        <taxon>Pseudomonadati</taxon>
        <taxon>Pseudomonadota</taxon>
        <taxon>Alphaproteobacteria</taxon>
        <taxon>Hyphomicrobiales</taxon>
        <taxon>Phyllobacteriaceae</taxon>
        <taxon>Mesorhizobium</taxon>
    </lineage>
</organism>
<dbReference type="AlphaFoldDB" id="A0A271KK78"/>
<keyword evidence="1" id="KW-0175">Coiled coil</keyword>
<dbReference type="EMBL" id="NPKH01000014">
    <property type="protein sequence ID" value="PAP96203.1"/>
    <property type="molecule type" value="Genomic_DNA"/>
</dbReference>
<keyword evidence="3" id="KW-1185">Reference proteome</keyword>
<proteinExistence type="predicted"/>